<accession>A0A438EC86</accession>
<keyword evidence="1" id="KW-0472">Membrane</keyword>
<keyword evidence="1" id="KW-1133">Transmembrane helix</keyword>
<keyword evidence="1" id="KW-0812">Transmembrane</keyword>
<comment type="caution">
    <text evidence="2">The sequence shown here is derived from an EMBL/GenBank/DDBJ whole genome shotgun (WGS) entry which is preliminary data.</text>
</comment>
<evidence type="ECO:0000313" key="3">
    <source>
        <dbReference type="Proteomes" id="UP000288805"/>
    </source>
</evidence>
<gene>
    <name evidence="2" type="ORF">CK203_067636</name>
</gene>
<dbReference type="EMBL" id="QGNW01001336">
    <property type="protein sequence ID" value="RVW45120.1"/>
    <property type="molecule type" value="Genomic_DNA"/>
</dbReference>
<reference evidence="2 3" key="1">
    <citation type="journal article" date="2018" name="PLoS Genet.">
        <title>Population sequencing reveals clonal diversity and ancestral inbreeding in the grapevine cultivar Chardonnay.</title>
        <authorList>
            <person name="Roach M.J."/>
            <person name="Johnson D.L."/>
            <person name="Bohlmann J."/>
            <person name="van Vuuren H.J."/>
            <person name="Jones S.J."/>
            <person name="Pretorius I.S."/>
            <person name="Schmidt S.A."/>
            <person name="Borneman A.R."/>
        </authorList>
    </citation>
    <scope>NUCLEOTIDE SEQUENCE [LARGE SCALE GENOMIC DNA]</scope>
    <source>
        <strain evidence="3">cv. Chardonnay</strain>
        <tissue evidence="2">Leaf</tissue>
    </source>
</reference>
<evidence type="ECO:0000313" key="2">
    <source>
        <dbReference type="EMBL" id="RVW45120.1"/>
    </source>
</evidence>
<proteinExistence type="predicted"/>
<dbReference type="InterPro" id="IPR021775">
    <property type="entry name" value="DUF3339"/>
</dbReference>
<organism evidence="2 3">
    <name type="scientific">Vitis vinifera</name>
    <name type="common">Grape</name>
    <dbReference type="NCBI Taxonomy" id="29760"/>
    <lineage>
        <taxon>Eukaryota</taxon>
        <taxon>Viridiplantae</taxon>
        <taxon>Streptophyta</taxon>
        <taxon>Embryophyta</taxon>
        <taxon>Tracheophyta</taxon>
        <taxon>Spermatophyta</taxon>
        <taxon>Magnoliopsida</taxon>
        <taxon>eudicotyledons</taxon>
        <taxon>Gunneridae</taxon>
        <taxon>Pentapetalae</taxon>
        <taxon>rosids</taxon>
        <taxon>Vitales</taxon>
        <taxon>Vitaceae</taxon>
        <taxon>Viteae</taxon>
        <taxon>Vitis</taxon>
    </lineage>
</organism>
<dbReference type="AlphaFoldDB" id="A0A438EC86"/>
<evidence type="ECO:0000256" key="1">
    <source>
        <dbReference type="SAM" id="Phobius"/>
    </source>
</evidence>
<dbReference type="PANTHER" id="PTHR33128">
    <property type="entry name" value="OS05G0103400 PROTEIN"/>
    <property type="match status" value="1"/>
</dbReference>
<sequence length="123" mass="13626">MGFHSLSEVAAGIVRHPKAFLYACLILLPPLPLPHRQSWSTWSSLGMRDWAALLIASALFAFLSPGLIFQIPGRERPADFMGMKTNIAAVFVHAVIYGMETSLEAFLKAQPQASGLRLQFLWD</sequence>
<feature type="transmembrane region" description="Helical" evidence="1">
    <location>
        <begin position="81"/>
        <end position="99"/>
    </location>
</feature>
<dbReference type="PANTHER" id="PTHR33128:SF54">
    <property type="entry name" value="OS01G0849500 PROTEIN"/>
    <property type="match status" value="1"/>
</dbReference>
<protein>
    <submittedName>
        <fullName evidence="2">Uncharacterized protein</fullName>
    </submittedName>
</protein>
<name>A0A438EC86_VITVI</name>
<dbReference type="Proteomes" id="UP000288805">
    <property type="component" value="Unassembled WGS sequence"/>
</dbReference>
<feature type="transmembrane region" description="Helical" evidence="1">
    <location>
        <begin position="50"/>
        <end position="69"/>
    </location>
</feature>
<dbReference type="Pfam" id="PF11820">
    <property type="entry name" value="DUF3339"/>
    <property type="match status" value="1"/>
</dbReference>